<dbReference type="AlphaFoldDB" id="A0A402BAK3"/>
<comment type="caution">
    <text evidence="2">The sequence shown here is derived from an EMBL/GenBank/DDBJ whole genome shotgun (WGS) entry which is preliminary data.</text>
</comment>
<protein>
    <recommendedName>
        <fullName evidence="1">YcaO domain-containing protein</fullName>
    </recommendedName>
</protein>
<accession>A0A402BAK3</accession>
<sequence length="710" mass="79352">MLSEDMRPKLKADTCYMQVPDGVYLRGNHGGLLLKGQSLYRLLVYLAPLLNGNTTLHTLTEDLKPDQKSMVIKMVDKLLVRHFLQDMSQQRPSSLRPAELATYASTVNFIASFQDNAAYHFEQFRNQRLLIIGSGMTFAALIQAGLQSGIRHIDGMSSQPGIEASFSPSDPEQTVRLLDGFPWDDQAATLDTIQAYDTIVAIADRPLLAQSRALNKLCVEQRRTFLQATIVSEHAWIGPLIRPDTLERGGCWECAWLRLQEHRGQQNPLYAFDDQLARTASQFLTPAVAMMLAYQLTASLLTACTQAGRGEHLAQMTTLDLPTFNSESHTIHPHPCCTACQQPDMRTEQQFLAQVQRLQQQEPLQPEAFVEQLRSCFDTELGLFVENDNSDCIQMPLNLQSIDIAAQGERVSVIGADLEIRKALLQAGLRACASYASRMMDPRRLLTNPLHQQPPLPVLMSATAANLNANDTTWTWSLDIQTRRPYLVPAARVFTNSTIQAGPGRGVAAGMSWDEAVCQALLDWSEYLTLTQLTQTQQAYNQIDLTSTPLDAEGRQLYQLLGATGQQISAYDVTGVLQIPTYALCLDSEVMAYGTHCTLVEALKNGMRRALLHYQLTRLDPSADVPMAVSDLPLNLRGDESYASEGTTQPETWSDRLEWLVQKFQAHRLRILAIPLDHDPVLSKLAPFIVRLLLTQTAQDRQEEWVAYEQ</sequence>
<keyword evidence="3" id="KW-1185">Reference proteome</keyword>
<evidence type="ECO:0000259" key="1">
    <source>
        <dbReference type="PROSITE" id="PS51664"/>
    </source>
</evidence>
<dbReference type="NCBIfam" id="TIGR03882">
    <property type="entry name" value="cyclo_dehyd_2"/>
    <property type="match status" value="1"/>
</dbReference>
<feature type="domain" description="YcaO" evidence="1">
    <location>
        <begin position="401"/>
        <end position="710"/>
    </location>
</feature>
<evidence type="ECO:0000313" key="2">
    <source>
        <dbReference type="EMBL" id="GCE28423.1"/>
    </source>
</evidence>
<dbReference type="RefSeq" id="WP_126628640.1">
    <property type="nucleotide sequence ID" value="NZ_BIFT01000001.1"/>
</dbReference>
<dbReference type="InterPro" id="IPR003776">
    <property type="entry name" value="YcaO-like_dom"/>
</dbReference>
<dbReference type="Gene3D" id="3.30.1330.230">
    <property type="match status" value="1"/>
</dbReference>
<dbReference type="PROSITE" id="PS51664">
    <property type="entry name" value="YCAO"/>
    <property type="match status" value="1"/>
</dbReference>
<dbReference type="Pfam" id="PF02624">
    <property type="entry name" value="YcaO"/>
    <property type="match status" value="1"/>
</dbReference>
<organism evidence="2 3">
    <name type="scientific">Dictyobacter alpinus</name>
    <dbReference type="NCBI Taxonomy" id="2014873"/>
    <lineage>
        <taxon>Bacteria</taxon>
        <taxon>Bacillati</taxon>
        <taxon>Chloroflexota</taxon>
        <taxon>Ktedonobacteria</taxon>
        <taxon>Ktedonobacterales</taxon>
        <taxon>Dictyobacteraceae</taxon>
        <taxon>Dictyobacter</taxon>
    </lineage>
</organism>
<name>A0A402BAK3_9CHLR</name>
<dbReference type="Gene3D" id="3.90.930.60">
    <property type="match status" value="1"/>
</dbReference>
<dbReference type="Proteomes" id="UP000287171">
    <property type="component" value="Unassembled WGS sequence"/>
</dbReference>
<gene>
    <name evidence="2" type="ORF">KDA_39070</name>
</gene>
<dbReference type="Gene3D" id="3.40.50.720">
    <property type="entry name" value="NAD(P)-binding Rossmann-like Domain"/>
    <property type="match status" value="1"/>
</dbReference>
<reference evidence="3" key="1">
    <citation type="submission" date="2018-12" db="EMBL/GenBank/DDBJ databases">
        <title>Tengunoibacter tsumagoiensis gen. nov., sp. nov., Dictyobacter kobayashii sp. nov., D. alpinus sp. nov., and D. joshuensis sp. nov. and description of Dictyobacteraceae fam. nov. within the order Ktedonobacterales isolated from Tengu-no-mugimeshi.</title>
        <authorList>
            <person name="Wang C.M."/>
            <person name="Zheng Y."/>
            <person name="Sakai Y."/>
            <person name="Toyoda A."/>
            <person name="Minakuchi Y."/>
            <person name="Abe K."/>
            <person name="Yokota A."/>
            <person name="Yabe S."/>
        </authorList>
    </citation>
    <scope>NUCLEOTIDE SEQUENCE [LARGE SCALE GENOMIC DNA]</scope>
    <source>
        <strain evidence="3">Uno16</strain>
    </source>
</reference>
<proteinExistence type="predicted"/>
<dbReference type="InterPro" id="IPR022291">
    <property type="entry name" value="Bacteriocin_synth_cyclodeHase"/>
</dbReference>
<dbReference type="EMBL" id="BIFT01000001">
    <property type="protein sequence ID" value="GCE28423.1"/>
    <property type="molecule type" value="Genomic_DNA"/>
</dbReference>
<evidence type="ECO:0000313" key="3">
    <source>
        <dbReference type="Proteomes" id="UP000287171"/>
    </source>
</evidence>
<dbReference type="OrthoDB" id="2369163at2"/>